<reference evidence="4" key="1">
    <citation type="submission" date="2016-06" db="EMBL/GenBank/DDBJ databases">
        <title>NZP2037 Pacbio-Illumina hybrid assembly.</title>
        <authorList>
            <person name="Ramsay J.P."/>
        </authorList>
    </citation>
    <scope>NUCLEOTIDE SEQUENCE [LARGE SCALE GENOMIC DNA]</scope>
    <source>
        <strain evidence="4">R7ANS::ICEMlSym2042</strain>
    </source>
</reference>
<evidence type="ECO:0000256" key="1">
    <source>
        <dbReference type="SAM" id="SignalP"/>
    </source>
</evidence>
<dbReference type="EMBL" id="LZTJ01000036">
    <property type="protein sequence ID" value="OBP68169.1"/>
    <property type="molecule type" value="Genomic_DNA"/>
</dbReference>
<dbReference type="Gene3D" id="3.40.50.1820">
    <property type="entry name" value="alpha/beta hydrolase"/>
    <property type="match status" value="1"/>
</dbReference>
<dbReference type="GeneID" id="66685644"/>
<accession>A0A1A5JF06</accession>
<evidence type="ECO:0000259" key="2">
    <source>
        <dbReference type="Pfam" id="PF12697"/>
    </source>
</evidence>
<organism evidence="3 4">
    <name type="scientific">Rhizobium loti</name>
    <name type="common">Mesorhizobium loti</name>
    <dbReference type="NCBI Taxonomy" id="381"/>
    <lineage>
        <taxon>Bacteria</taxon>
        <taxon>Pseudomonadati</taxon>
        <taxon>Pseudomonadota</taxon>
        <taxon>Alphaproteobacteria</taxon>
        <taxon>Hyphomicrobiales</taxon>
        <taxon>Phyllobacteriaceae</taxon>
        <taxon>Mesorhizobium</taxon>
    </lineage>
</organism>
<dbReference type="AlphaFoldDB" id="A0A1A5JF06"/>
<dbReference type="PANTHER" id="PTHR37017:SF11">
    <property type="entry name" value="ESTERASE_LIPASE_THIOESTERASE DOMAIN-CONTAINING PROTEIN"/>
    <property type="match status" value="1"/>
</dbReference>
<evidence type="ECO:0000313" key="3">
    <source>
        <dbReference type="EMBL" id="OBP68169.1"/>
    </source>
</evidence>
<feature type="chain" id="PRO_5009827273" evidence="1">
    <location>
        <begin position="25"/>
        <end position="250"/>
    </location>
</feature>
<dbReference type="InterPro" id="IPR029058">
    <property type="entry name" value="AB_hydrolase_fold"/>
</dbReference>
<proteinExistence type="predicted"/>
<dbReference type="RefSeq" id="WP_032929063.1">
    <property type="nucleotide sequence ID" value="NZ_LZTH01000009.1"/>
</dbReference>
<gene>
    <name evidence="3" type="ORF">BAE39_26765</name>
</gene>
<evidence type="ECO:0000313" key="4">
    <source>
        <dbReference type="Proteomes" id="UP000093748"/>
    </source>
</evidence>
<dbReference type="SUPFAM" id="SSF53474">
    <property type="entry name" value="alpha/beta-Hydrolases"/>
    <property type="match status" value="1"/>
</dbReference>
<dbReference type="Pfam" id="PF12697">
    <property type="entry name" value="Abhydrolase_6"/>
    <property type="match status" value="1"/>
</dbReference>
<dbReference type="InterPro" id="IPR000073">
    <property type="entry name" value="AB_hydrolase_1"/>
</dbReference>
<protein>
    <submittedName>
        <fullName evidence="3">Hydrolase</fullName>
    </submittedName>
</protein>
<comment type="caution">
    <text evidence="3">The sequence shown here is derived from an EMBL/GenBank/DDBJ whole genome shotgun (WGS) entry which is preliminary data.</text>
</comment>
<feature type="signal peptide" evidence="1">
    <location>
        <begin position="1"/>
        <end position="24"/>
    </location>
</feature>
<name>A0A1A5JF06_RHILI</name>
<dbReference type="OrthoDB" id="9814966at2"/>
<feature type="domain" description="AB hydrolase-1" evidence="2">
    <location>
        <begin position="30"/>
        <end position="243"/>
    </location>
</feature>
<dbReference type="Proteomes" id="UP000093748">
    <property type="component" value="Unassembled WGS sequence"/>
</dbReference>
<dbReference type="InterPro" id="IPR052897">
    <property type="entry name" value="Sec-Metab_Biosynth_Hydrolase"/>
</dbReference>
<keyword evidence="3" id="KW-0378">Hydrolase</keyword>
<keyword evidence="1" id="KW-0732">Signal</keyword>
<dbReference type="GO" id="GO:0016787">
    <property type="term" value="F:hydrolase activity"/>
    <property type="evidence" value="ECO:0007669"/>
    <property type="project" value="UniProtKB-KW"/>
</dbReference>
<dbReference type="PANTHER" id="PTHR37017">
    <property type="entry name" value="AB HYDROLASE-1 DOMAIN-CONTAINING PROTEIN-RELATED"/>
    <property type="match status" value="1"/>
</dbReference>
<sequence>MSLKSLYLGAAALAVVFGAPSAFAQPTQNVILVHGALVDGSGWRGVYGRLVAKGLKVTVVQEPNTSLADDVQAVHRAIEQQNGPVVLVGHSYGGQIITEAGVDPKVSALVYVAAIVPDVGEGVGDVFEKWPSPTADAFKPTSDGFLLFDPAKFRAGFAADLSKAETDFMTNSQVPVSAKILGTKTQHVAWKTKPSYGIVAGLDMAVGAEAERSMYKRASAKVTEVPGASHAVYISHPREVADVIAEAASK</sequence>